<comment type="pathway">
    <text evidence="1">Lipid metabolism.</text>
</comment>
<keyword evidence="3 5" id="KW-0012">Acyltransferase</keyword>
<accession>A0ABT0S4U6</accession>
<dbReference type="CDD" id="cd07989">
    <property type="entry name" value="LPLAT_AGPAT-like"/>
    <property type="match status" value="1"/>
</dbReference>
<evidence type="ECO:0000256" key="1">
    <source>
        <dbReference type="ARBA" id="ARBA00005189"/>
    </source>
</evidence>
<dbReference type="EMBL" id="JAMGBE010000004">
    <property type="protein sequence ID" value="MCL6730893.1"/>
    <property type="molecule type" value="Genomic_DNA"/>
</dbReference>
<dbReference type="PANTHER" id="PTHR10434:SF40">
    <property type="entry name" value="1-ACYL-SN-GLYCEROL-3-PHOSPHATE ACYLTRANSFERASE"/>
    <property type="match status" value="1"/>
</dbReference>
<name>A0ABT0S4U6_9SPHN</name>
<evidence type="ECO:0000313" key="6">
    <source>
        <dbReference type="Proteomes" id="UP001165342"/>
    </source>
</evidence>
<keyword evidence="2" id="KW-0808">Transferase</keyword>
<feature type="domain" description="Phospholipid/glycerol acyltransferase" evidence="4">
    <location>
        <begin position="69"/>
        <end position="183"/>
    </location>
</feature>
<evidence type="ECO:0000256" key="2">
    <source>
        <dbReference type="ARBA" id="ARBA00022679"/>
    </source>
</evidence>
<keyword evidence="6" id="KW-1185">Reference proteome</keyword>
<dbReference type="GO" id="GO:0016746">
    <property type="term" value="F:acyltransferase activity"/>
    <property type="evidence" value="ECO:0007669"/>
    <property type="project" value="UniProtKB-KW"/>
</dbReference>
<protein>
    <submittedName>
        <fullName evidence="5">1-acyl-sn-glycerol-3-phosphate acyltransferase</fullName>
    </submittedName>
</protein>
<dbReference type="InterPro" id="IPR002123">
    <property type="entry name" value="Plipid/glycerol_acylTrfase"/>
</dbReference>
<dbReference type="SUPFAM" id="SSF69593">
    <property type="entry name" value="Glycerol-3-phosphate (1)-acyltransferase"/>
    <property type="match status" value="1"/>
</dbReference>
<evidence type="ECO:0000313" key="5">
    <source>
        <dbReference type="EMBL" id="MCL6730893.1"/>
    </source>
</evidence>
<proteinExistence type="predicted"/>
<dbReference type="Proteomes" id="UP001165342">
    <property type="component" value="Unassembled WGS sequence"/>
</dbReference>
<dbReference type="PANTHER" id="PTHR10434">
    <property type="entry name" value="1-ACYL-SN-GLYCEROL-3-PHOSPHATE ACYLTRANSFERASE"/>
    <property type="match status" value="1"/>
</dbReference>
<dbReference type="PROSITE" id="PS51257">
    <property type="entry name" value="PROKAR_LIPOPROTEIN"/>
    <property type="match status" value="1"/>
</dbReference>
<dbReference type="RefSeq" id="WP_249832386.1">
    <property type="nucleotide sequence ID" value="NZ_JAMGBE010000004.1"/>
</dbReference>
<gene>
    <name evidence="5" type="ORF">LZ538_12665</name>
</gene>
<sequence length="233" mass="25194">MQAVRSLLFAAIFYPATAFFVLGCFAALPLGKRPLHSVVRAWADFHHWLCLHLLGIGTRVTGSIPPGPCLIAVKHQAMYETLEMVRLTDLPVIVLKRELSDIPLFGWATRQWGVIPVDREAGPKALREMLTAGKEAIAANRAILIYPEGTRVPPGQHPPLRSGFAGLYRALGLPVIPVAVDSGKLWSRGLSKGAGTITFHIGEAIPAGLKRDEIEARVHAAINVLELAPELGA</sequence>
<organism evidence="5 6">
    <name type="scientific">Sphingomonas hankyongi</name>
    <dbReference type="NCBI Taxonomy" id="2908209"/>
    <lineage>
        <taxon>Bacteria</taxon>
        <taxon>Pseudomonadati</taxon>
        <taxon>Pseudomonadota</taxon>
        <taxon>Alphaproteobacteria</taxon>
        <taxon>Sphingomonadales</taxon>
        <taxon>Sphingomonadaceae</taxon>
        <taxon>Sphingomonas</taxon>
    </lineage>
</organism>
<comment type="caution">
    <text evidence="5">The sequence shown here is derived from an EMBL/GenBank/DDBJ whole genome shotgun (WGS) entry which is preliminary data.</text>
</comment>
<dbReference type="SMART" id="SM00563">
    <property type="entry name" value="PlsC"/>
    <property type="match status" value="1"/>
</dbReference>
<evidence type="ECO:0000256" key="3">
    <source>
        <dbReference type="ARBA" id="ARBA00023315"/>
    </source>
</evidence>
<dbReference type="Pfam" id="PF01553">
    <property type="entry name" value="Acyltransferase"/>
    <property type="match status" value="1"/>
</dbReference>
<evidence type="ECO:0000259" key="4">
    <source>
        <dbReference type="SMART" id="SM00563"/>
    </source>
</evidence>
<reference evidence="5" key="1">
    <citation type="submission" date="2022-05" db="EMBL/GenBank/DDBJ databases">
        <authorList>
            <person name="Jo J.-H."/>
            <person name="Im W.-T."/>
        </authorList>
    </citation>
    <scope>NUCLEOTIDE SEQUENCE</scope>
    <source>
        <strain evidence="5">SE220</strain>
    </source>
</reference>